<dbReference type="InParanoid" id="B9T943"/>
<evidence type="ECO:0000313" key="2">
    <source>
        <dbReference type="Proteomes" id="UP000008311"/>
    </source>
</evidence>
<evidence type="ECO:0000313" key="1">
    <source>
        <dbReference type="EMBL" id="EEF27620.1"/>
    </source>
</evidence>
<dbReference type="AlphaFoldDB" id="B9T943"/>
<name>B9T943_RICCO</name>
<dbReference type="EMBL" id="EQ975296">
    <property type="protein sequence ID" value="EEF27620.1"/>
    <property type="molecule type" value="Genomic_DNA"/>
</dbReference>
<accession>B9T943</accession>
<proteinExistence type="predicted"/>
<dbReference type="Proteomes" id="UP000008311">
    <property type="component" value="Unassembled WGS sequence"/>
</dbReference>
<reference evidence="2" key="1">
    <citation type="journal article" date="2010" name="Nat. Biotechnol.">
        <title>Draft genome sequence of the oilseed species Ricinus communis.</title>
        <authorList>
            <person name="Chan A.P."/>
            <person name="Crabtree J."/>
            <person name="Zhao Q."/>
            <person name="Lorenzi H."/>
            <person name="Orvis J."/>
            <person name="Puiu D."/>
            <person name="Melake-Berhan A."/>
            <person name="Jones K.M."/>
            <person name="Redman J."/>
            <person name="Chen G."/>
            <person name="Cahoon E.B."/>
            <person name="Gedil M."/>
            <person name="Stanke M."/>
            <person name="Haas B.J."/>
            <person name="Wortman J.R."/>
            <person name="Fraser-Liggett C.M."/>
            <person name="Ravel J."/>
            <person name="Rabinowicz P.D."/>
        </authorList>
    </citation>
    <scope>NUCLEOTIDE SEQUENCE [LARGE SCALE GENOMIC DNA]</scope>
    <source>
        <strain evidence="2">cv. Hale</strain>
    </source>
</reference>
<organism evidence="1 2">
    <name type="scientific">Ricinus communis</name>
    <name type="common">Castor bean</name>
    <dbReference type="NCBI Taxonomy" id="3988"/>
    <lineage>
        <taxon>Eukaryota</taxon>
        <taxon>Viridiplantae</taxon>
        <taxon>Streptophyta</taxon>
        <taxon>Embryophyta</taxon>
        <taxon>Tracheophyta</taxon>
        <taxon>Spermatophyta</taxon>
        <taxon>Magnoliopsida</taxon>
        <taxon>eudicotyledons</taxon>
        <taxon>Gunneridae</taxon>
        <taxon>Pentapetalae</taxon>
        <taxon>rosids</taxon>
        <taxon>fabids</taxon>
        <taxon>Malpighiales</taxon>
        <taxon>Euphorbiaceae</taxon>
        <taxon>Acalyphoideae</taxon>
        <taxon>Acalypheae</taxon>
        <taxon>Ricinus</taxon>
    </lineage>
</organism>
<gene>
    <name evidence="1" type="ORF">RCOM_0371030</name>
</gene>
<sequence>MTLATRSKPTSGLPTFHIRHLTEAEIEAVVLSAGGQRAHPDADKRKLRGADFVLGSNVIELKILEDEGLDKPERQQKLAKLFREKFPSRPTIVLDRGILDLQGQRSYDRILEGPIKTAVSSARQQLQQSRKELNSTGAVLWVINNGYSSLSHDAVLELVAKRTRNDTSDIDAVIVSGAYFFSDTFDSFFLWPIDCVPINLDKPFEHFDALKQAWDAFAMERMNALMRDPVTAKDTKGPVVDLSFCLDGVTYVMPTPPIGSASDFFANGRPRINTTGITTSPQVATVFAGLNLTEWRNFNKRHPSAVSPSYADWNAMEDEARASSDLKPFVTPDLVSDYARDQGVAYDDAARQLSHMPDYQGRFEVSLDEEDGQRVETFAYPGDSLMSLQAILDAIENGVDGWLARDSAQAA</sequence>
<protein>
    <submittedName>
        <fullName evidence="1">Uncharacterized protein</fullName>
    </submittedName>
</protein>
<keyword evidence="2" id="KW-1185">Reference proteome</keyword>